<protein>
    <submittedName>
        <fullName evidence="1">Uncharacterized protein</fullName>
    </submittedName>
</protein>
<reference evidence="1" key="1">
    <citation type="journal article" date="2023" name="Mol. Biol. Evol.">
        <title>Third-Generation Sequencing Reveals the Adaptive Role of the Epigenome in Three Deep-Sea Polychaetes.</title>
        <authorList>
            <person name="Perez M."/>
            <person name="Aroh O."/>
            <person name="Sun Y."/>
            <person name="Lan Y."/>
            <person name="Juniper S.K."/>
            <person name="Young C.R."/>
            <person name="Angers B."/>
            <person name="Qian P.Y."/>
        </authorList>
    </citation>
    <scope>NUCLEOTIDE SEQUENCE</scope>
    <source>
        <strain evidence="1">P08H-3</strain>
    </source>
</reference>
<dbReference type="AlphaFoldDB" id="A0AAD9N5V4"/>
<accession>A0AAD9N5V4</accession>
<gene>
    <name evidence="1" type="ORF">LSH36_182g05000</name>
</gene>
<proteinExistence type="predicted"/>
<evidence type="ECO:0000313" key="1">
    <source>
        <dbReference type="EMBL" id="KAK2157900.1"/>
    </source>
</evidence>
<dbReference type="Proteomes" id="UP001208570">
    <property type="component" value="Unassembled WGS sequence"/>
</dbReference>
<comment type="caution">
    <text evidence="1">The sequence shown here is derived from an EMBL/GenBank/DDBJ whole genome shotgun (WGS) entry which is preliminary data.</text>
</comment>
<dbReference type="PANTHER" id="PTHR35842:SF1">
    <property type="entry name" value="SI:CH211-67E16.11"/>
    <property type="match status" value="1"/>
</dbReference>
<name>A0AAD9N5V4_9ANNE</name>
<organism evidence="1 2">
    <name type="scientific">Paralvinella palmiformis</name>
    <dbReference type="NCBI Taxonomy" id="53620"/>
    <lineage>
        <taxon>Eukaryota</taxon>
        <taxon>Metazoa</taxon>
        <taxon>Spiralia</taxon>
        <taxon>Lophotrochozoa</taxon>
        <taxon>Annelida</taxon>
        <taxon>Polychaeta</taxon>
        <taxon>Sedentaria</taxon>
        <taxon>Canalipalpata</taxon>
        <taxon>Terebellida</taxon>
        <taxon>Terebelliformia</taxon>
        <taxon>Alvinellidae</taxon>
        <taxon>Paralvinella</taxon>
    </lineage>
</organism>
<dbReference type="PANTHER" id="PTHR35842">
    <property type="entry name" value="SI:CH211-67E16.11"/>
    <property type="match status" value="1"/>
</dbReference>
<dbReference type="EMBL" id="JAODUP010000182">
    <property type="protein sequence ID" value="KAK2157900.1"/>
    <property type="molecule type" value="Genomic_DNA"/>
</dbReference>
<evidence type="ECO:0000313" key="2">
    <source>
        <dbReference type="Proteomes" id="UP001208570"/>
    </source>
</evidence>
<keyword evidence="2" id="KW-1185">Reference proteome</keyword>
<sequence>MDACLVEYILELRKGGECLILALRKRCKNAIERRGRRRNFARRCEINFLPLVYLDGENIEDGKHQLLKCRPNIPGFRVCHQLRTANETFGLFCDPVQENTQRCETTHETIKTSCRVFEICDQAVIISGGWNRWSHHPYHKDNVWNMYKMLQEHGFNRQNIQIFFANGAPGIFGK</sequence>